<accession>A0A939QI73</accession>
<feature type="transmembrane region" description="Helical" evidence="8">
    <location>
        <begin position="375"/>
        <end position="400"/>
    </location>
</feature>
<dbReference type="GO" id="GO:0009103">
    <property type="term" value="P:lipopolysaccharide biosynthetic process"/>
    <property type="evidence" value="ECO:0007669"/>
    <property type="project" value="TreeGrafter"/>
</dbReference>
<evidence type="ECO:0000256" key="2">
    <source>
        <dbReference type="ARBA" id="ARBA00022475"/>
    </source>
</evidence>
<evidence type="ECO:0000256" key="1">
    <source>
        <dbReference type="ARBA" id="ARBA00004651"/>
    </source>
</evidence>
<keyword evidence="7 11" id="KW-0012">Acyltransferase</keyword>
<feature type="transmembrane region" description="Helical" evidence="8">
    <location>
        <begin position="20"/>
        <end position="39"/>
    </location>
</feature>
<dbReference type="RefSeq" id="WP_208502179.1">
    <property type="nucleotide sequence ID" value="NZ_JAGFOA010000002.1"/>
</dbReference>
<dbReference type="PANTHER" id="PTHR23028:SF53">
    <property type="entry name" value="ACYL_TRANSF_3 DOMAIN-CONTAINING PROTEIN"/>
    <property type="match status" value="1"/>
</dbReference>
<gene>
    <name evidence="11" type="ORF">J5V96_07305</name>
</gene>
<keyword evidence="12" id="KW-1185">Reference proteome</keyword>
<dbReference type="InterPro" id="IPR002656">
    <property type="entry name" value="Acyl_transf_3_dom"/>
</dbReference>
<dbReference type="InterPro" id="IPR050879">
    <property type="entry name" value="Acyltransferase_3"/>
</dbReference>
<sequence length="685" mass="71791">MRSTSPPSSGRGLRADIQGLRAVAVLAVLLAHTGIPGFAGGFVGVDVFFVISGFLITGHLLRERAERGRISFTAFYARRARRLLPAALTVVALTMAAATLLMSPLRIASVAQDAIATALYVPNLRFAVEQTDYLAGTEPSPFQHYWSLGVEEQFYLLWPLLLVGLAALGARPWLRRITRHGLAAGIAVLALVSLALCLTVAEISQPWAFFALPTRAWELATGALVACAANALARVPRPLAAVGAWAGFAAIIGGVVLLDDTASWPGPLTLVPVLGTAAAIGLAPAAGRAGPQRALSPAPLQWTGRISYSLYLVHWPLVVFAAERLTLDGSLPLWAGIVIAAVAPCLAWVLHRLVEEPLRHPHTRTPVTPRAHGRTLAAMAASSLAIAAVVGGAGTAVSALPIDAGRAAPHTALTSLPPGTDYVPSNLAPSLTRAADDTGEIYTNGCQQDKFTAELTTCEYGAADGDLRIALFGDSHAGRLFPAVERVAEQAGARLTTLTKSGCRSIDTVHAWTTTGDTDCAAWREAALAALVADPPDVVLISNHIGPMPGRDPVIIQEDWEEGIEAVLARLPAQTIPVIVQDNPELPFSAPSCLAEHVHSAARCAAPREEALNPAVRAAIDAVAARTPAEVVDLTDAMCNQRTCPAIIGATLVYSDDHHLTATFGAELGDPLDRALAPILRQAAG</sequence>
<protein>
    <submittedName>
        <fullName evidence="11">Acyltransferase</fullName>
    </submittedName>
</protein>
<feature type="transmembrane region" description="Helical" evidence="8">
    <location>
        <begin position="308"/>
        <end position="327"/>
    </location>
</feature>
<feature type="transmembrane region" description="Helical" evidence="8">
    <location>
        <begin position="264"/>
        <end position="287"/>
    </location>
</feature>
<keyword evidence="3" id="KW-0808">Transferase</keyword>
<dbReference type="AlphaFoldDB" id="A0A939QI73"/>
<keyword evidence="5 8" id="KW-1133">Transmembrane helix</keyword>
<keyword evidence="4 8" id="KW-0812">Transmembrane</keyword>
<evidence type="ECO:0000256" key="5">
    <source>
        <dbReference type="ARBA" id="ARBA00022989"/>
    </source>
</evidence>
<dbReference type="GO" id="GO:0005886">
    <property type="term" value="C:plasma membrane"/>
    <property type="evidence" value="ECO:0007669"/>
    <property type="project" value="UniProtKB-SubCell"/>
</dbReference>
<comment type="caution">
    <text evidence="11">The sequence shown here is derived from an EMBL/GenBank/DDBJ whole genome shotgun (WGS) entry which is preliminary data.</text>
</comment>
<reference evidence="11" key="1">
    <citation type="submission" date="2021-03" db="EMBL/GenBank/DDBJ databases">
        <title>Microbacterium sp. nov., a novel actinobacterium isolated from cow dung.</title>
        <authorList>
            <person name="Zhang L."/>
        </authorList>
    </citation>
    <scope>NUCLEOTIDE SEQUENCE</scope>
    <source>
        <strain evidence="11">NEAU-LLB</strain>
    </source>
</reference>
<keyword evidence="2" id="KW-1003">Cell membrane</keyword>
<evidence type="ECO:0000256" key="4">
    <source>
        <dbReference type="ARBA" id="ARBA00022692"/>
    </source>
</evidence>
<dbReference type="EMBL" id="JAGFOA010000002">
    <property type="protein sequence ID" value="MBO3663318.1"/>
    <property type="molecule type" value="Genomic_DNA"/>
</dbReference>
<dbReference type="GO" id="GO:0016747">
    <property type="term" value="F:acyltransferase activity, transferring groups other than amino-acyl groups"/>
    <property type="evidence" value="ECO:0007669"/>
    <property type="project" value="InterPro"/>
</dbReference>
<evidence type="ECO:0000256" key="7">
    <source>
        <dbReference type="ARBA" id="ARBA00023315"/>
    </source>
</evidence>
<feature type="transmembrane region" description="Helical" evidence="8">
    <location>
        <begin position="207"/>
        <end position="232"/>
    </location>
</feature>
<dbReference type="Gene3D" id="3.40.50.1110">
    <property type="entry name" value="SGNH hydrolase"/>
    <property type="match status" value="1"/>
</dbReference>
<feature type="transmembrane region" description="Helical" evidence="8">
    <location>
        <begin position="181"/>
        <end position="201"/>
    </location>
</feature>
<comment type="subcellular location">
    <subcellularLocation>
        <location evidence="1">Cell membrane</location>
        <topology evidence="1">Multi-pass membrane protein</topology>
    </subcellularLocation>
</comment>
<feature type="transmembrane region" description="Helical" evidence="8">
    <location>
        <begin position="239"/>
        <end position="258"/>
    </location>
</feature>
<dbReference type="InterPro" id="IPR043968">
    <property type="entry name" value="SGNH"/>
</dbReference>
<dbReference type="Pfam" id="PF19040">
    <property type="entry name" value="SGNH"/>
    <property type="match status" value="1"/>
</dbReference>
<feature type="transmembrane region" description="Helical" evidence="8">
    <location>
        <begin position="333"/>
        <end position="354"/>
    </location>
</feature>
<evidence type="ECO:0000256" key="3">
    <source>
        <dbReference type="ARBA" id="ARBA00022679"/>
    </source>
</evidence>
<evidence type="ECO:0000259" key="9">
    <source>
        <dbReference type="Pfam" id="PF01757"/>
    </source>
</evidence>
<dbReference type="InterPro" id="IPR036514">
    <property type="entry name" value="SGNH_hydro_sf"/>
</dbReference>
<dbReference type="SUPFAM" id="SSF52266">
    <property type="entry name" value="SGNH hydrolase"/>
    <property type="match status" value="1"/>
</dbReference>
<feature type="domain" description="Acyltransferase 3" evidence="9">
    <location>
        <begin position="15"/>
        <end position="350"/>
    </location>
</feature>
<evidence type="ECO:0000259" key="10">
    <source>
        <dbReference type="Pfam" id="PF19040"/>
    </source>
</evidence>
<dbReference type="Proteomes" id="UP000680132">
    <property type="component" value="Unassembled WGS sequence"/>
</dbReference>
<name>A0A939QI73_9MICO</name>
<feature type="transmembrane region" description="Helical" evidence="8">
    <location>
        <begin position="83"/>
        <end position="102"/>
    </location>
</feature>
<evidence type="ECO:0000313" key="12">
    <source>
        <dbReference type="Proteomes" id="UP000680132"/>
    </source>
</evidence>
<organism evidence="11 12">
    <name type="scientific">Microbacterium stercoris</name>
    <dbReference type="NCBI Taxonomy" id="2820289"/>
    <lineage>
        <taxon>Bacteria</taxon>
        <taxon>Bacillati</taxon>
        <taxon>Actinomycetota</taxon>
        <taxon>Actinomycetes</taxon>
        <taxon>Micrococcales</taxon>
        <taxon>Microbacteriaceae</taxon>
        <taxon>Microbacterium</taxon>
    </lineage>
</organism>
<evidence type="ECO:0000313" key="11">
    <source>
        <dbReference type="EMBL" id="MBO3663318.1"/>
    </source>
</evidence>
<proteinExistence type="predicted"/>
<feature type="transmembrane region" description="Helical" evidence="8">
    <location>
        <begin position="155"/>
        <end position="174"/>
    </location>
</feature>
<evidence type="ECO:0000256" key="8">
    <source>
        <dbReference type="SAM" id="Phobius"/>
    </source>
</evidence>
<feature type="domain" description="SGNH" evidence="10">
    <location>
        <begin position="446"/>
        <end position="670"/>
    </location>
</feature>
<dbReference type="Pfam" id="PF01757">
    <property type="entry name" value="Acyl_transf_3"/>
    <property type="match status" value="1"/>
</dbReference>
<keyword evidence="6 8" id="KW-0472">Membrane</keyword>
<feature type="transmembrane region" description="Helical" evidence="8">
    <location>
        <begin position="45"/>
        <end position="62"/>
    </location>
</feature>
<dbReference type="PANTHER" id="PTHR23028">
    <property type="entry name" value="ACETYLTRANSFERASE"/>
    <property type="match status" value="1"/>
</dbReference>
<evidence type="ECO:0000256" key="6">
    <source>
        <dbReference type="ARBA" id="ARBA00023136"/>
    </source>
</evidence>